<dbReference type="STRING" id="504472.Slin_2723"/>
<dbReference type="Proteomes" id="UP000002028">
    <property type="component" value="Chromosome"/>
</dbReference>
<keyword evidence="1" id="KW-1133">Transmembrane helix</keyword>
<organism evidence="2 3">
    <name type="scientific">Spirosoma linguale (strain ATCC 33905 / DSM 74 / LMG 10896 / Claus 1)</name>
    <dbReference type="NCBI Taxonomy" id="504472"/>
    <lineage>
        <taxon>Bacteria</taxon>
        <taxon>Pseudomonadati</taxon>
        <taxon>Bacteroidota</taxon>
        <taxon>Cytophagia</taxon>
        <taxon>Cytophagales</taxon>
        <taxon>Cytophagaceae</taxon>
        <taxon>Spirosoma</taxon>
    </lineage>
</organism>
<evidence type="ECO:0000313" key="3">
    <source>
        <dbReference type="Proteomes" id="UP000002028"/>
    </source>
</evidence>
<gene>
    <name evidence="2" type="ordered locus">Slin_2723</name>
</gene>
<feature type="transmembrane region" description="Helical" evidence="1">
    <location>
        <begin position="46"/>
        <end position="69"/>
    </location>
</feature>
<keyword evidence="1" id="KW-0472">Membrane</keyword>
<keyword evidence="1" id="KW-0812">Transmembrane</keyword>
<sequence>MKATFFAILITIKVLIVASSIVFIIINLIRAASKNDLNGYSKALKIALSLFAVLLLITVLEFCISTYLYKN</sequence>
<feature type="transmembrane region" description="Helical" evidence="1">
    <location>
        <begin position="6"/>
        <end position="26"/>
    </location>
</feature>
<reference evidence="2 3" key="1">
    <citation type="journal article" date="2010" name="Stand. Genomic Sci.">
        <title>Complete genome sequence of Spirosoma linguale type strain (1).</title>
        <authorList>
            <person name="Lail K."/>
            <person name="Sikorski J."/>
            <person name="Saunders E."/>
            <person name="Lapidus A."/>
            <person name="Glavina Del Rio T."/>
            <person name="Copeland A."/>
            <person name="Tice H."/>
            <person name="Cheng J.-F."/>
            <person name="Lucas S."/>
            <person name="Nolan M."/>
            <person name="Bruce D."/>
            <person name="Goodwin L."/>
            <person name="Pitluck S."/>
            <person name="Ivanova N."/>
            <person name="Mavromatis K."/>
            <person name="Ovchinnikova G."/>
            <person name="Pati A."/>
            <person name="Chen A."/>
            <person name="Palaniappan K."/>
            <person name="Land M."/>
            <person name="Hauser L."/>
            <person name="Chang Y.-J."/>
            <person name="Jeffries C.D."/>
            <person name="Chain P."/>
            <person name="Brettin T."/>
            <person name="Detter J.C."/>
            <person name="Schuetze A."/>
            <person name="Rohde M."/>
            <person name="Tindall B.J."/>
            <person name="Goeker M."/>
            <person name="Bristow J."/>
            <person name="Eisen J.A."/>
            <person name="Markowitz V."/>
            <person name="Hugenholtz P."/>
            <person name="Kyrpides N.C."/>
            <person name="Klenk H.-P."/>
            <person name="Chen F."/>
        </authorList>
    </citation>
    <scope>NUCLEOTIDE SEQUENCE [LARGE SCALE GENOMIC DNA]</scope>
    <source>
        <strain evidence="3">ATCC 33905 / DSM 74 / LMG 10896 / Claus 1</strain>
    </source>
</reference>
<accession>D2QIF5</accession>
<dbReference type="HOGENOM" id="CLU_2738010_0_0_10"/>
<proteinExistence type="predicted"/>
<dbReference type="KEGG" id="sli:Slin_2723"/>
<dbReference type="AlphaFoldDB" id="D2QIF5"/>
<evidence type="ECO:0000313" key="2">
    <source>
        <dbReference type="EMBL" id="ADB38739.1"/>
    </source>
</evidence>
<name>D2QIF5_SPILD</name>
<evidence type="ECO:0000256" key="1">
    <source>
        <dbReference type="SAM" id="Phobius"/>
    </source>
</evidence>
<dbReference type="EMBL" id="CP001769">
    <property type="protein sequence ID" value="ADB38739.1"/>
    <property type="molecule type" value="Genomic_DNA"/>
</dbReference>
<keyword evidence="3" id="KW-1185">Reference proteome</keyword>
<protein>
    <submittedName>
        <fullName evidence="2">Uncharacterized protein</fullName>
    </submittedName>
</protein>